<comment type="pathway">
    <text evidence="1">Cofactor biosynthesis; molybdopterin biosynthesis.</text>
</comment>
<evidence type="ECO:0000313" key="4">
    <source>
        <dbReference type="EMBL" id="MCX2965561.1"/>
    </source>
</evidence>
<gene>
    <name evidence="4" type="ORF">OSB52_15830</name>
</gene>
<dbReference type="InterPro" id="IPR036425">
    <property type="entry name" value="MoaB/Mog-like_dom_sf"/>
</dbReference>
<dbReference type="SMART" id="SM00852">
    <property type="entry name" value="MoCF_biosynth"/>
    <property type="match status" value="1"/>
</dbReference>
<dbReference type="InterPro" id="IPR008284">
    <property type="entry name" value="MoCF_biosynth_CS"/>
</dbReference>
<dbReference type="Pfam" id="PF00994">
    <property type="entry name" value="MoCF_biosynth"/>
    <property type="match status" value="1"/>
</dbReference>
<dbReference type="GO" id="GO:0006777">
    <property type="term" value="P:Mo-molybdopterin cofactor biosynthetic process"/>
    <property type="evidence" value="ECO:0007669"/>
    <property type="project" value="UniProtKB-KW"/>
</dbReference>
<name>A0A9X3I5S8_9ACTN</name>
<dbReference type="RefSeq" id="WP_266062660.1">
    <property type="nucleotide sequence ID" value="NZ_JAPKFM010000017.1"/>
</dbReference>
<comment type="caution">
    <text evidence="4">The sequence shown here is derived from an EMBL/GenBank/DDBJ whole genome shotgun (WGS) entry which is preliminary data.</text>
</comment>
<evidence type="ECO:0000256" key="1">
    <source>
        <dbReference type="ARBA" id="ARBA00005046"/>
    </source>
</evidence>
<feature type="domain" description="MoaB/Mog" evidence="3">
    <location>
        <begin position="14"/>
        <end position="156"/>
    </location>
</feature>
<dbReference type="NCBIfam" id="TIGR00177">
    <property type="entry name" value="molyb_syn"/>
    <property type="match status" value="1"/>
</dbReference>
<dbReference type="PANTHER" id="PTHR43764">
    <property type="entry name" value="MOLYBDENUM COFACTOR BIOSYNTHESIS"/>
    <property type="match status" value="1"/>
</dbReference>
<sequence length="166" mass="17024">MTDPATSGHPRVARIVVASTRASRGEYPDRTGPIISEWLTARHFVVEEHRVVSDGPPVGSALRAGVDAHADVIITTGGTGLSPTDRTPEETRAVLDLEVPGLAGAIRSAGLPKVPTAVLSRGLAGVAGSTLIINLPGSPGGVRDGLSVLDGVLDHALDQIRGGDHK</sequence>
<evidence type="ECO:0000313" key="5">
    <source>
        <dbReference type="Proteomes" id="UP001143347"/>
    </source>
</evidence>
<dbReference type="InterPro" id="IPR001453">
    <property type="entry name" value="MoaB/Mog_dom"/>
</dbReference>
<proteinExistence type="predicted"/>
<evidence type="ECO:0000256" key="2">
    <source>
        <dbReference type="ARBA" id="ARBA00023150"/>
    </source>
</evidence>
<dbReference type="EMBL" id="JAPKFM010000017">
    <property type="protein sequence ID" value="MCX2965561.1"/>
    <property type="molecule type" value="Genomic_DNA"/>
</dbReference>
<reference evidence="4" key="1">
    <citation type="submission" date="2022-10" db="EMBL/GenBank/DDBJ databases">
        <title>WGS of marine actinomycetes from Thailand.</title>
        <authorList>
            <person name="Thawai C."/>
        </authorList>
    </citation>
    <scope>NUCLEOTIDE SEQUENCE</scope>
    <source>
        <strain evidence="4">SW21</strain>
    </source>
</reference>
<dbReference type="AlphaFoldDB" id="A0A9X3I5S8"/>
<dbReference type="PROSITE" id="PS01078">
    <property type="entry name" value="MOCF_BIOSYNTHESIS_1"/>
    <property type="match status" value="1"/>
</dbReference>
<keyword evidence="5" id="KW-1185">Reference proteome</keyword>
<dbReference type="Gene3D" id="3.40.980.10">
    <property type="entry name" value="MoaB/Mog-like domain"/>
    <property type="match status" value="1"/>
</dbReference>
<keyword evidence="2" id="KW-0501">Molybdenum cofactor biosynthesis</keyword>
<dbReference type="InterPro" id="IPR051920">
    <property type="entry name" value="MPT_Adenylyltrnsfr/MoaC-Rel"/>
</dbReference>
<organism evidence="4 5">
    <name type="scientific">Gordonia aquimaris</name>
    <dbReference type="NCBI Taxonomy" id="2984863"/>
    <lineage>
        <taxon>Bacteria</taxon>
        <taxon>Bacillati</taxon>
        <taxon>Actinomycetota</taxon>
        <taxon>Actinomycetes</taxon>
        <taxon>Mycobacteriales</taxon>
        <taxon>Gordoniaceae</taxon>
        <taxon>Gordonia</taxon>
    </lineage>
</organism>
<protein>
    <submittedName>
        <fullName evidence="4">MogA/MoaB family molybdenum cofactor biosynthesis protein</fullName>
    </submittedName>
</protein>
<accession>A0A9X3I5S8</accession>
<dbReference type="PANTHER" id="PTHR43764:SF1">
    <property type="entry name" value="MOLYBDOPTERIN MOLYBDOTRANSFERASE"/>
    <property type="match status" value="1"/>
</dbReference>
<dbReference type="SUPFAM" id="SSF53218">
    <property type="entry name" value="Molybdenum cofactor biosynthesis proteins"/>
    <property type="match status" value="1"/>
</dbReference>
<evidence type="ECO:0000259" key="3">
    <source>
        <dbReference type="SMART" id="SM00852"/>
    </source>
</evidence>
<dbReference type="CDD" id="cd00886">
    <property type="entry name" value="MogA_MoaB"/>
    <property type="match status" value="1"/>
</dbReference>
<dbReference type="Proteomes" id="UP001143347">
    <property type="component" value="Unassembled WGS sequence"/>
</dbReference>